<dbReference type="Proteomes" id="UP000758155">
    <property type="component" value="Unassembled WGS sequence"/>
</dbReference>
<dbReference type="OrthoDB" id="10499327at2759"/>
<evidence type="ECO:0000256" key="1">
    <source>
        <dbReference type="SAM" id="MobiDB-lite"/>
    </source>
</evidence>
<name>A0A9P5BWB8_9PLEO</name>
<keyword evidence="3" id="KW-1185">Reference proteome</keyword>
<dbReference type="AlphaFoldDB" id="A0A9P5BWB8"/>
<feature type="compositionally biased region" description="Polar residues" evidence="1">
    <location>
        <begin position="1"/>
        <end position="10"/>
    </location>
</feature>
<reference evidence="2" key="1">
    <citation type="submission" date="2019-04" db="EMBL/GenBank/DDBJ databases">
        <title>Sequencing of skin fungus with MAO and IRED activity.</title>
        <authorList>
            <person name="Marsaioli A.J."/>
            <person name="Bonatto J.M.C."/>
            <person name="Reis Junior O."/>
        </authorList>
    </citation>
    <scope>NUCLEOTIDE SEQUENCE</scope>
    <source>
        <strain evidence="2">28M1</strain>
    </source>
</reference>
<organism evidence="2 3">
    <name type="scientific">Didymella heteroderae</name>
    <dbReference type="NCBI Taxonomy" id="1769908"/>
    <lineage>
        <taxon>Eukaryota</taxon>
        <taxon>Fungi</taxon>
        <taxon>Dikarya</taxon>
        <taxon>Ascomycota</taxon>
        <taxon>Pezizomycotina</taxon>
        <taxon>Dothideomycetes</taxon>
        <taxon>Pleosporomycetidae</taxon>
        <taxon>Pleosporales</taxon>
        <taxon>Pleosporineae</taxon>
        <taxon>Didymellaceae</taxon>
        <taxon>Didymella</taxon>
    </lineage>
</organism>
<evidence type="ECO:0000313" key="3">
    <source>
        <dbReference type="Proteomes" id="UP000758155"/>
    </source>
</evidence>
<protein>
    <submittedName>
        <fullName evidence="2">Uncharacterized protein</fullName>
    </submittedName>
</protein>
<comment type="caution">
    <text evidence="2">The sequence shown here is derived from an EMBL/GenBank/DDBJ whole genome shotgun (WGS) entry which is preliminary data.</text>
</comment>
<gene>
    <name evidence="2" type="ORF">E8E12_002984</name>
</gene>
<sequence length="155" mass="17659">MEHFTTSLQDNDIELEPSADIQPEDDDFQGLRELFEQNAGLITPRCCDTIDSILSKYEAVRNEVEQDPRIGIVLSAEFDTTPIQKSLFALSIEQVDRTLHEEPSALLEHCGMRDFRRFQPDVARDSMVDYAEYLLRAATQHQTAVEVGSTEVLRL</sequence>
<evidence type="ECO:0000313" key="2">
    <source>
        <dbReference type="EMBL" id="KAF3032435.1"/>
    </source>
</evidence>
<dbReference type="EMBL" id="SWKV01000101">
    <property type="protein sequence ID" value="KAF3032435.1"/>
    <property type="molecule type" value="Genomic_DNA"/>
</dbReference>
<feature type="compositionally biased region" description="Acidic residues" evidence="1">
    <location>
        <begin position="11"/>
        <end position="25"/>
    </location>
</feature>
<proteinExistence type="predicted"/>
<feature type="region of interest" description="Disordered" evidence="1">
    <location>
        <begin position="1"/>
        <end position="25"/>
    </location>
</feature>
<accession>A0A9P5BWB8</accession>